<comment type="caution">
    <text evidence="2">The sequence shown here is derived from an EMBL/GenBank/DDBJ whole genome shotgun (WGS) entry which is preliminary data.</text>
</comment>
<dbReference type="RefSeq" id="WP_036686713.1">
    <property type="nucleotide sequence ID" value="NZ_DALZAY010000003.1"/>
</dbReference>
<evidence type="ECO:0000313" key="4">
    <source>
        <dbReference type="Proteomes" id="UP000187158"/>
    </source>
</evidence>
<keyword evidence="1" id="KW-0812">Transmembrane</keyword>
<protein>
    <recommendedName>
        <fullName evidence="6">Branched-chain amino acid transporter</fullName>
    </recommendedName>
</protein>
<keyword evidence="4" id="KW-1185">Reference proteome</keyword>
<evidence type="ECO:0000313" key="2">
    <source>
        <dbReference type="EMBL" id="OMD24183.1"/>
    </source>
</evidence>
<sequence length="103" mass="10943">MTILIIIGMAILTFSFRFVPLLLTKHTNGSSKVQALLEYLPIAVLSALTVPGIFQVDADDNLVGIASGIVAVILVLIRKIPLLLVILGAVSAALIVKILTMNH</sequence>
<evidence type="ECO:0000256" key="1">
    <source>
        <dbReference type="SAM" id="Phobius"/>
    </source>
</evidence>
<evidence type="ECO:0000313" key="3">
    <source>
        <dbReference type="EMBL" id="OMD38274.1"/>
    </source>
</evidence>
<dbReference type="AlphaFoldDB" id="A0A1R0WY32"/>
<feature type="transmembrane region" description="Helical" evidence="1">
    <location>
        <begin position="6"/>
        <end position="24"/>
    </location>
</feature>
<dbReference type="EMBL" id="MKQP01000054">
    <property type="protein sequence ID" value="OMD24183.1"/>
    <property type="molecule type" value="Genomic_DNA"/>
</dbReference>
<proteinExistence type="predicted"/>
<evidence type="ECO:0000313" key="5">
    <source>
        <dbReference type="Proteomes" id="UP000187465"/>
    </source>
</evidence>
<keyword evidence="1" id="KW-0472">Membrane</keyword>
<reference evidence="2 5" key="1">
    <citation type="submission" date="2016-10" db="EMBL/GenBank/DDBJ databases">
        <title>Paenibacillus species isolates.</title>
        <authorList>
            <person name="Beno S.M."/>
        </authorList>
    </citation>
    <scope>NUCLEOTIDE SEQUENCE [LARGE SCALE GENOMIC DNA]</scope>
    <source>
        <strain evidence="3 4">FSL H7-0433</strain>
        <strain evidence="2 5">FSL H7-0604</strain>
    </source>
</reference>
<dbReference type="Proteomes" id="UP000187465">
    <property type="component" value="Unassembled WGS sequence"/>
</dbReference>
<dbReference type="STRING" id="189426.PODO_13700"/>
<organism evidence="2 5">
    <name type="scientific">Paenibacillus odorifer</name>
    <dbReference type="NCBI Taxonomy" id="189426"/>
    <lineage>
        <taxon>Bacteria</taxon>
        <taxon>Bacillati</taxon>
        <taxon>Bacillota</taxon>
        <taxon>Bacilli</taxon>
        <taxon>Bacillales</taxon>
        <taxon>Paenibacillaceae</taxon>
        <taxon>Paenibacillus</taxon>
    </lineage>
</organism>
<accession>A0A1R0WY32</accession>
<feature type="transmembrane region" description="Helical" evidence="1">
    <location>
        <begin position="36"/>
        <end position="55"/>
    </location>
</feature>
<name>A0A1R0WY32_9BACL</name>
<gene>
    <name evidence="2" type="ORF">BJP51_30025</name>
    <name evidence="3" type="ORF">BSO21_04230</name>
</gene>
<dbReference type="Proteomes" id="UP000187158">
    <property type="component" value="Unassembled WGS sequence"/>
</dbReference>
<dbReference type="eggNOG" id="ENOG50305WR">
    <property type="taxonomic scope" value="Bacteria"/>
</dbReference>
<evidence type="ECO:0008006" key="6">
    <source>
        <dbReference type="Google" id="ProtNLM"/>
    </source>
</evidence>
<dbReference type="Pfam" id="PF05437">
    <property type="entry name" value="AzlD"/>
    <property type="match status" value="1"/>
</dbReference>
<keyword evidence="1" id="KW-1133">Transmembrane helix</keyword>
<dbReference type="InterPro" id="IPR008407">
    <property type="entry name" value="Brnchd-chn_aa_trnsp_AzlD"/>
</dbReference>
<dbReference type="EMBL" id="MPVP01000013">
    <property type="protein sequence ID" value="OMD38274.1"/>
    <property type="molecule type" value="Genomic_DNA"/>
</dbReference>